<evidence type="ECO:0000313" key="3">
    <source>
        <dbReference type="EMBL" id="RMB02720.1"/>
    </source>
</evidence>
<feature type="transmembrane region" description="Helical" evidence="2">
    <location>
        <begin position="176"/>
        <end position="200"/>
    </location>
</feature>
<dbReference type="RefSeq" id="WP_170163873.1">
    <property type="nucleotide sequence ID" value="NZ_REFR01000014.1"/>
</dbReference>
<feature type="transmembrane region" description="Helical" evidence="2">
    <location>
        <begin position="132"/>
        <end position="155"/>
    </location>
</feature>
<evidence type="ECO:0000313" key="4">
    <source>
        <dbReference type="Proteomes" id="UP000271227"/>
    </source>
</evidence>
<keyword evidence="2" id="KW-0997">Cell inner membrane</keyword>
<comment type="similarity">
    <text evidence="2">Belongs to the MlaE permease family.</text>
</comment>
<dbReference type="PANTHER" id="PTHR30188:SF3">
    <property type="entry name" value="ABC TRANSPORTER PERMEASE"/>
    <property type="match status" value="1"/>
</dbReference>
<sequence>MDDQHIDGRSDAIYQVDRSGSRPALVLIGDWTIDRAASIDRMMQRALPVLRSGAVIDCSRVDRLDTTGAVLIRRYSESIKSDSVIMLTNIQPYHRRLLEVITACPPPTQTAPDDLIWYQKPLADVGEATEHFFVSAGNILSFIGMILSRVISLLWHPGRLRMMPLIHQMDVVGLRALGIVGLINFIIGAVVVNQGAVQLARFGADIFVIDMLSVTHFRELGALMTAIIVSGRSGSAFTAQIGSMRLHEEVDAMHTMGMNPTDVLVLPRLLALVLVMPLLAFYADVVGMVGGMLTAWVQLNISPGNFVLYFRDIVDIDIHFLVGIIKAPFFAFVIAVSGCYHGLSVANSADSVGMHTTKSVVQSIFMVILLDSLFAVFFTAIGW</sequence>
<comment type="function">
    <text evidence="1">Could be part of an ABC transporter complex.</text>
</comment>
<dbReference type="GO" id="GO:0005548">
    <property type="term" value="F:phospholipid transporter activity"/>
    <property type="evidence" value="ECO:0007669"/>
    <property type="project" value="TreeGrafter"/>
</dbReference>
<dbReference type="Pfam" id="PF02405">
    <property type="entry name" value="MlaE"/>
    <property type="match status" value="1"/>
</dbReference>
<keyword evidence="2" id="KW-1003">Cell membrane</keyword>
<keyword evidence="2" id="KW-0472">Membrane</keyword>
<dbReference type="Gene3D" id="3.30.750.24">
    <property type="entry name" value="STAS domain"/>
    <property type="match status" value="1"/>
</dbReference>
<name>A0A3M0C2W5_9PROT</name>
<dbReference type="EMBL" id="REFR01000014">
    <property type="protein sequence ID" value="RMB02720.1"/>
    <property type="molecule type" value="Genomic_DNA"/>
</dbReference>
<comment type="caution">
    <text evidence="3">The sequence shown here is derived from an EMBL/GenBank/DDBJ whole genome shotgun (WGS) entry which is preliminary data.</text>
</comment>
<dbReference type="GO" id="GO:0043190">
    <property type="term" value="C:ATP-binding cassette (ABC) transporter complex"/>
    <property type="evidence" value="ECO:0007669"/>
    <property type="project" value="InterPro"/>
</dbReference>
<feature type="transmembrane region" description="Helical" evidence="2">
    <location>
        <begin position="363"/>
        <end position="381"/>
    </location>
</feature>
<keyword evidence="2" id="KW-0812">Transmembrane</keyword>
<gene>
    <name evidence="3" type="ORF">BXY39_3071</name>
</gene>
<dbReference type="PANTHER" id="PTHR30188">
    <property type="entry name" value="ABC TRANSPORTER PERMEASE PROTEIN-RELATED"/>
    <property type="match status" value="1"/>
</dbReference>
<dbReference type="InterPro" id="IPR003453">
    <property type="entry name" value="ABC_MlaE_roteobac"/>
</dbReference>
<dbReference type="NCBIfam" id="TIGR00056">
    <property type="entry name" value="MlaE family lipid ABC transporter permease subunit"/>
    <property type="match status" value="1"/>
</dbReference>
<dbReference type="InterPro" id="IPR036513">
    <property type="entry name" value="STAS_dom_sf"/>
</dbReference>
<dbReference type="Proteomes" id="UP000271227">
    <property type="component" value="Unassembled WGS sequence"/>
</dbReference>
<feature type="transmembrane region" description="Helical" evidence="2">
    <location>
        <begin position="263"/>
        <end position="283"/>
    </location>
</feature>
<dbReference type="SUPFAM" id="SSF52091">
    <property type="entry name" value="SpoIIaa-like"/>
    <property type="match status" value="1"/>
</dbReference>
<protein>
    <submittedName>
        <fullName evidence="3">Phospholipid/cholesterol/gamma-HCH transport system permease protein</fullName>
    </submittedName>
</protein>
<feature type="transmembrane region" description="Helical" evidence="2">
    <location>
        <begin position="320"/>
        <end position="343"/>
    </location>
</feature>
<reference evidence="3 4" key="1">
    <citation type="submission" date="2018-10" db="EMBL/GenBank/DDBJ databases">
        <title>Genomic Encyclopedia of Archaeal and Bacterial Type Strains, Phase II (KMG-II): from individual species to whole genera.</title>
        <authorList>
            <person name="Goeker M."/>
        </authorList>
    </citation>
    <scope>NUCLEOTIDE SEQUENCE [LARGE SCALE GENOMIC DNA]</scope>
    <source>
        <strain evidence="3 4">DSM 25217</strain>
    </source>
</reference>
<dbReference type="InterPro" id="IPR030802">
    <property type="entry name" value="Permease_MalE"/>
</dbReference>
<evidence type="ECO:0000256" key="1">
    <source>
        <dbReference type="ARBA" id="ARBA00003787"/>
    </source>
</evidence>
<comment type="subcellular location">
    <subcellularLocation>
        <location evidence="2">Cell inner membrane</location>
        <topology evidence="2">Multi-pass membrane protein</topology>
    </subcellularLocation>
</comment>
<evidence type="ECO:0000256" key="2">
    <source>
        <dbReference type="RuleBase" id="RU362044"/>
    </source>
</evidence>
<dbReference type="AlphaFoldDB" id="A0A3M0C2W5"/>
<organism evidence="3 4">
    <name type="scientific">Eilatimonas milleporae</name>
    <dbReference type="NCBI Taxonomy" id="911205"/>
    <lineage>
        <taxon>Bacteria</taxon>
        <taxon>Pseudomonadati</taxon>
        <taxon>Pseudomonadota</taxon>
        <taxon>Alphaproteobacteria</taxon>
        <taxon>Kordiimonadales</taxon>
        <taxon>Kordiimonadaceae</taxon>
        <taxon>Eilatimonas</taxon>
    </lineage>
</organism>
<keyword evidence="2" id="KW-1133">Transmembrane helix</keyword>
<accession>A0A3M0C2W5</accession>
<proteinExistence type="inferred from homology"/>
<dbReference type="InParanoid" id="A0A3M0C2W5"/>
<keyword evidence="4" id="KW-1185">Reference proteome</keyword>